<gene>
    <name evidence="1" type="ORF">EYF80_011952</name>
</gene>
<comment type="caution">
    <text evidence="1">The sequence shown here is derived from an EMBL/GenBank/DDBJ whole genome shotgun (WGS) entry which is preliminary data.</text>
</comment>
<name>A0A4Z2IJC8_9TELE</name>
<reference evidence="1 2" key="1">
    <citation type="submission" date="2019-03" db="EMBL/GenBank/DDBJ databases">
        <title>First draft genome of Liparis tanakae, snailfish: a comprehensive survey of snailfish specific genes.</title>
        <authorList>
            <person name="Kim W."/>
            <person name="Song I."/>
            <person name="Jeong J.-H."/>
            <person name="Kim D."/>
            <person name="Kim S."/>
            <person name="Ryu S."/>
            <person name="Song J.Y."/>
            <person name="Lee S.K."/>
        </authorList>
    </citation>
    <scope>NUCLEOTIDE SEQUENCE [LARGE SCALE GENOMIC DNA]</scope>
    <source>
        <tissue evidence="1">Muscle</tissue>
    </source>
</reference>
<organism evidence="1 2">
    <name type="scientific">Liparis tanakae</name>
    <name type="common">Tanaka's snailfish</name>
    <dbReference type="NCBI Taxonomy" id="230148"/>
    <lineage>
        <taxon>Eukaryota</taxon>
        <taxon>Metazoa</taxon>
        <taxon>Chordata</taxon>
        <taxon>Craniata</taxon>
        <taxon>Vertebrata</taxon>
        <taxon>Euteleostomi</taxon>
        <taxon>Actinopterygii</taxon>
        <taxon>Neopterygii</taxon>
        <taxon>Teleostei</taxon>
        <taxon>Neoteleostei</taxon>
        <taxon>Acanthomorphata</taxon>
        <taxon>Eupercaria</taxon>
        <taxon>Perciformes</taxon>
        <taxon>Cottioidei</taxon>
        <taxon>Cottales</taxon>
        <taxon>Liparidae</taxon>
        <taxon>Liparis</taxon>
    </lineage>
</organism>
<dbReference type="EMBL" id="SRLO01000079">
    <property type="protein sequence ID" value="TNN77895.1"/>
    <property type="molecule type" value="Genomic_DNA"/>
</dbReference>
<keyword evidence="2" id="KW-1185">Reference proteome</keyword>
<protein>
    <submittedName>
        <fullName evidence="1">Uncharacterized protein</fullName>
    </submittedName>
</protein>
<dbReference type="Proteomes" id="UP000314294">
    <property type="component" value="Unassembled WGS sequence"/>
</dbReference>
<accession>A0A4Z2IJC8</accession>
<evidence type="ECO:0000313" key="2">
    <source>
        <dbReference type="Proteomes" id="UP000314294"/>
    </source>
</evidence>
<sequence>MECCAGFSTQCDGLNCTNIPPYIRRSQTICQMFHSLISYFIHAEIQLLEFQGPSQGRGQEFTGMRGYSTARQPYGLQPAVSVTQPLHKLLDSIVTDSVVSEVQLPQRISGLQQATFLKEAKDEAQEDILLSIIFHHHLVHQTQTMVRVGRTRFKIIQFSRRSQELLNARVTEAKHCGVTEPRLFSQHQRTLLGESGRFLNTEVTLS</sequence>
<evidence type="ECO:0000313" key="1">
    <source>
        <dbReference type="EMBL" id="TNN77895.1"/>
    </source>
</evidence>
<proteinExistence type="predicted"/>
<dbReference type="AlphaFoldDB" id="A0A4Z2IJC8"/>